<keyword evidence="2" id="KW-1185">Reference proteome</keyword>
<protein>
    <submittedName>
        <fullName evidence="1">Carbohydrate sulfotransferase 1</fullName>
    </submittedName>
</protein>
<reference evidence="1 2" key="2">
    <citation type="submission" date="2019-04" db="EMBL/GenBank/DDBJ databases">
        <title>The genome sequence of big-headed turtle.</title>
        <authorList>
            <person name="Gong S."/>
        </authorList>
    </citation>
    <scope>NUCLEOTIDE SEQUENCE [LARGE SCALE GENOMIC DNA]</scope>
    <source>
        <strain evidence="1">DO16091913</strain>
        <tissue evidence="1">Muscle</tissue>
    </source>
</reference>
<sequence length="146" mass="16746">MGKTLPYFTGFASLNEFLCNLLHTPPVALRVQTPEVWGTLYLLRSRLILPIWVSLLKSGLLYWWCLLGNNGQSPVSLGTVLTSERSTQFSNHQTPNELYINTRHYKHKQCKEQVILSIIHVNLARLLKYRYAAIHGGCPKPFFSFI</sequence>
<accession>A0A4D9F1C9</accession>
<dbReference type="Proteomes" id="UP000297703">
    <property type="component" value="Unassembled WGS sequence"/>
</dbReference>
<reference evidence="1 2" key="1">
    <citation type="submission" date="2019-04" db="EMBL/GenBank/DDBJ databases">
        <title>Draft genome of the big-headed turtle Platysternon megacephalum.</title>
        <authorList>
            <person name="Gong S."/>
        </authorList>
    </citation>
    <scope>NUCLEOTIDE SEQUENCE [LARGE SCALE GENOMIC DNA]</scope>
    <source>
        <strain evidence="1">DO16091913</strain>
        <tissue evidence="1">Muscle</tissue>
    </source>
</reference>
<comment type="caution">
    <text evidence="1">The sequence shown here is derived from an EMBL/GenBank/DDBJ whole genome shotgun (WGS) entry which is preliminary data.</text>
</comment>
<dbReference type="EMBL" id="QXTE01000005">
    <property type="protein sequence ID" value="TFK15385.1"/>
    <property type="molecule type" value="Genomic_DNA"/>
</dbReference>
<dbReference type="GO" id="GO:0016740">
    <property type="term" value="F:transferase activity"/>
    <property type="evidence" value="ECO:0007669"/>
    <property type="project" value="UniProtKB-KW"/>
</dbReference>
<evidence type="ECO:0000313" key="1">
    <source>
        <dbReference type="EMBL" id="TFK15385.1"/>
    </source>
</evidence>
<evidence type="ECO:0000313" key="2">
    <source>
        <dbReference type="Proteomes" id="UP000297703"/>
    </source>
</evidence>
<keyword evidence="1" id="KW-0808">Transferase</keyword>
<proteinExistence type="predicted"/>
<organism evidence="1 2">
    <name type="scientific">Platysternon megacephalum</name>
    <name type="common">big-headed turtle</name>
    <dbReference type="NCBI Taxonomy" id="55544"/>
    <lineage>
        <taxon>Eukaryota</taxon>
        <taxon>Metazoa</taxon>
        <taxon>Chordata</taxon>
        <taxon>Craniata</taxon>
        <taxon>Vertebrata</taxon>
        <taxon>Euteleostomi</taxon>
        <taxon>Archelosauria</taxon>
        <taxon>Testudinata</taxon>
        <taxon>Testudines</taxon>
        <taxon>Cryptodira</taxon>
        <taxon>Durocryptodira</taxon>
        <taxon>Testudinoidea</taxon>
        <taxon>Platysternidae</taxon>
        <taxon>Platysternon</taxon>
    </lineage>
</organism>
<dbReference type="AlphaFoldDB" id="A0A4D9F1C9"/>
<gene>
    <name evidence="1" type="ORF">DR999_PMT01151</name>
</gene>
<name>A0A4D9F1C9_9SAUR</name>